<feature type="domain" description="HTH araC/xylS-type" evidence="5">
    <location>
        <begin position="219"/>
        <end position="317"/>
    </location>
</feature>
<dbReference type="InterPro" id="IPR018062">
    <property type="entry name" value="HTH_AraC-typ_CS"/>
</dbReference>
<dbReference type="GO" id="GO:0043565">
    <property type="term" value="F:sequence-specific DNA binding"/>
    <property type="evidence" value="ECO:0007669"/>
    <property type="project" value="InterPro"/>
</dbReference>
<reference evidence="6 7" key="1">
    <citation type="journal article" date="2017" name="Int. J. Syst. Evol. Microbiol.">
        <title>Gemmobacter straminiformis sp. nov., isolated from an artificial fountain.</title>
        <authorList>
            <person name="Kang J.Y."/>
            <person name="Kim M.J."/>
            <person name="Chun J."/>
            <person name="Son K.P."/>
            <person name="Jahng K.Y."/>
        </authorList>
    </citation>
    <scope>NUCLEOTIDE SEQUENCE [LARGE SCALE GENOMIC DNA]</scope>
    <source>
        <strain evidence="6 7">CAM-8</strain>
    </source>
</reference>
<dbReference type="Gene3D" id="3.40.50.880">
    <property type="match status" value="1"/>
</dbReference>
<dbReference type="Pfam" id="PF12833">
    <property type="entry name" value="HTH_18"/>
    <property type="match status" value="1"/>
</dbReference>
<keyword evidence="3" id="KW-0804">Transcription</keyword>
<dbReference type="EMBL" id="JACLQD010000002">
    <property type="protein sequence ID" value="MBC2835044.1"/>
    <property type="molecule type" value="Genomic_DNA"/>
</dbReference>
<dbReference type="Gene3D" id="1.10.10.60">
    <property type="entry name" value="Homeodomain-like"/>
    <property type="match status" value="1"/>
</dbReference>
<dbReference type="Pfam" id="PF01965">
    <property type="entry name" value="DJ-1_PfpI"/>
    <property type="match status" value="1"/>
</dbReference>
<dbReference type="PANTHER" id="PTHR43130">
    <property type="entry name" value="ARAC-FAMILY TRANSCRIPTIONAL REGULATOR"/>
    <property type="match status" value="1"/>
</dbReference>
<evidence type="ECO:0000256" key="3">
    <source>
        <dbReference type="ARBA" id="ARBA00023163"/>
    </source>
</evidence>
<accession>A0A842I7J2</accession>
<dbReference type="PROSITE" id="PS01124">
    <property type="entry name" value="HTH_ARAC_FAMILY_2"/>
    <property type="match status" value="1"/>
</dbReference>
<evidence type="ECO:0000256" key="2">
    <source>
        <dbReference type="ARBA" id="ARBA00023125"/>
    </source>
</evidence>
<dbReference type="SUPFAM" id="SSF52317">
    <property type="entry name" value="Class I glutamine amidotransferase-like"/>
    <property type="match status" value="1"/>
</dbReference>
<gene>
    <name evidence="6" type="ORF">H7F16_05960</name>
</gene>
<comment type="caution">
    <text evidence="6">The sequence shown here is derived from an EMBL/GenBank/DDBJ whole genome shotgun (WGS) entry which is preliminary data.</text>
</comment>
<dbReference type="AlphaFoldDB" id="A0A842I7J2"/>
<sequence length="364" mass="38629">MTPTKPPNPFRVGFLVLPHASLLTVASTLDPLRSANRHLGYEAFQWLVISPGAESVALTCGLDLPGGPDLTAVRGFDMLIVIAGFRVAEVTTAPLLRDIRKAAASVPVIGAIDTGTWILAKAGLLKGARVTVHWEDIEALALEYPDLDVLPDRYVTGERVITAGGAGPAFDMMVDLIRNRFGAQLAHEVASSFITSTIDHATPQRRSQYGGIAVHDKVAAAIRLMEATIATPLATAALAKRVQLSVRRLETLFQSSLGYSPGAFYSELRLQAARRILATGSAPMTDIAIRTGFSSASVLSRAFTRRFGESALAFRRKNGKYAGNGLLRPATARAAPPDQPAASQGPNPAGRKRTIASAPRGSTS</sequence>
<evidence type="ECO:0000256" key="1">
    <source>
        <dbReference type="ARBA" id="ARBA00023015"/>
    </source>
</evidence>
<feature type="compositionally biased region" description="Low complexity" evidence="4">
    <location>
        <begin position="329"/>
        <end position="342"/>
    </location>
</feature>
<dbReference type="GO" id="GO:0003700">
    <property type="term" value="F:DNA-binding transcription factor activity"/>
    <property type="evidence" value="ECO:0007669"/>
    <property type="project" value="InterPro"/>
</dbReference>
<evidence type="ECO:0000259" key="5">
    <source>
        <dbReference type="PROSITE" id="PS01124"/>
    </source>
</evidence>
<protein>
    <submittedName>
        <fullName evidence="6">GlxA family transcriptional regulator</fullName>
    </submittedName>
</protein>
<dbReference type="SUPFAM" id="SSF46689">
    <property type="entry name" value="Homeodomain-like"/>
    <property type="match status" value="1"/>
</dbReference>
<keyword evidence="2" id="KW-0238">DNA-binding</keyword>
<dbReference type="InterPro" id="IPR029062">
    <property type="entry name" value="Class_I_gatase-like"/>
</dbReference>
<dbReference type="RefSeq" id="WP_185796677.1">
    <property type="nucleotide sequence ID" value="NZ_JACLQD010000002.1"/>
</dbReference>
<dbReference type="CDD" id="cd03136">
    <property type="entry name" value="GATase1_AraC_ArgR_like"/>
    <property type="match status" value="1"/>
</dbReference>
<dbReference type="PROSITE" id="PS00041">
    <property type="entry name" value="HTH_ARAC_FAMILY_1"/>
    <property type="match status" value="1"/>
</dbReference>
<dbReference type="PANTHER" id="PTHR43130:SF3">
    <property type="entry name" value="HTH-TYPE TRANSCRIPTIONAL REGULATOR RV1931C"/>
    <property type="match status" value="1"/>
</dbReference>
<dbReference type="InterPro" id="IPR018060">
    <property type="entry name" value="HTH_AraC"/>
</dbReference>
<name>A0A842I7J2_9RHOB</name>
<evidence type="ECO:0000313" key="7">
    <source>
        <dbReference type="Proteomes" id="UP000555411"/>
    </source>
</evidence>
<dbReference type="InterPro" id="IPR009057">
    <property type="entry name" value="Homeodomain-like_sf"/>
</dbReference>
<dbReference type="InterPro" id="IPR052158">
    <property type="entry name" value="INH-QAR"/>
</dbReference>
<dbReference type="Proteomes" id="UP000555411">
    <property type="component" value="Unassembled WGS sequence"/>
</dbReference>
<dbReference type="SMART" id="SM00342">
    <property type="entry name" value="HTH_ARAC"/>
    <property type="match status" value="1"/>
</dbReference>
<feature type="region of interest" description="Disordered" evidence="4">
    <location>
        <begin position="324"/>
        <end position="364"/>
    </location>
</feature>
<proteinExistence type="predicted"/>
<keyword evidence="1" id="KW-0805">Transcription regulation</keyword>
<dbReference type="InterPro" id="IPR002818">
    <property type="entry name" value="DJ-1/PfpI"/>
</dbReference>
<evidence type="ECO:0000313" key="6">
    <source>
        <dbReference type="EMBL" id="MBC2835044.1"/>
    </source>
</evidence>
<organism evidence="6 7">
    <name type="scientific">Paragemmobacter straminiformis</name>
    <dbReference type="NCBI Taxonomy" id="2045119"/>
    <lineage>
        <taxon>Bacteria</taxon>
        <taxon>Pseudomonadati</taxon>
        <taxon>Pseudomonadota</taxon>
        <taxon>Alphaproteobacteria</taxon>
        <taxon>Rhodobacterales</taxon>
        <taxon>Paracoccaceae</taxon>
        <taxon>Paragemmobacter</taxon>
    </lineage>
</organism>
<evidence type="ECO:0000256" key="4">
    <source>
        <dbReference type="SAM" id="MobiDB-lite"/>
    </source>
</evidence>
<keyword evidence="7" id="KW-1185">Reference proteome</keyword>